<name>W7QWK1_9ALTE</name>
<dbReference type="OrthoDB" id="5290302at2"/>
<evidence type="ECO:0000313" key="3">
    <source>
        <dbReference type="Proteomes" id="UP000019276"/>
    </source>
</evidence>
<dbReference type="Pfam" id="PF12697">
    <property type="entry name" value="Abhydrolase_6"/>
    <property type="match status" value="1"/>
</dbReference>
<dbReference type="AlphaFoldDB" id="W7QWK1"/>
<dbReference type="GO" id="GO:0016787">
    <property type="term" value="F:hydrolase activity"/>
    <property type="evidence" value="ECO:0007669"/>
    <property type="project" value="UniProtKB-KW"/>
</dbReference>
<dbReference type="eggNOG" id="COG2267">
    <property type="taxonomic scope" value="Bacteria"/>
</dbReference>
<dbReference type="SUPFAM" id="SSF53474">
    <property type="entry name" value="alpha/beta-Hydrolases"/>
    <property type="match status" value="1"/>
</dbReference>
<feature type="domain" description="AB hydrolase-1" evidence="1">
    <location>
        <begin position="9"/>
        <end position="240"/>
    </location>
</feature>
<dbReference type="Proteomes" id="UP000019276">
    <property type="component" value="Unassembled WGS sequence"/>
</dbReference>
<comment type="caution">
    <text evidence="2">The sequence shown here is derived from an EMBL/GenBank/DDBJ whole genome shotgun (WGS) entry which is preliminary data.</text>
</comment>
<dbReference type="Gene3D" id="3.40.50.1820">
    <property type="entry name" value="alpha/beta hydrolase"/>
    <property type="match status" value="1"/>
</dbReference>
<reference evidence="2 3" key="1">
    <citation type="journal article" date="2014" name="Genome Announc.">
        <title>Draft Genome Sequence of the Agar-Degrading Bacterium Catenovulum sp. Strain DS-2, Isolated from Intestines of Haliotis diversicolor.</title>
        <authorList>
            <person name="Shan D."/>
            <person name="Li X."/>
            <person name="Gu Z."/>
            <person name="Wei G."/>
            <person name="Gao Z."/>
            <person name="Shao Z."/>
        </authorList>
    </citation>
    <scope>NUCLEOTIDE SEQUENCE [LARGE SCALE GENOMIC DNA]</scope>
    <source>
        <strain evidence="2 3">DS-2</strain>
    </source>
</reference>
<dbReference type="STRING" id="1328313.DS2_11748"/>
<dbReference type="RefSeq" id="WP_035014992.1">
    <property type="nucleotide sequence ID" value="NZ_ARZY01000021.1"/>
</dbReference>
<sequence length="251" mass="28156">MVRQLNVLLLLRGLIREQRHWGDFIAKLQHAFPEHQIVCIDLPGNGQNNTLKSLTTIGANAEFVNAELSRLNLSDANIHVVAISLGAMVAIELALLRPISSMTLINTSVSGLIPFYKRLRSDNYTNIIKAVINEPCEREKLILKMTSERFNESAIIQQRQYIALDAPVSIKNFLIQLKAAAKFKLPDKPNCPIQLLASKTDKLVSYQCSTALAEKWQIPIYLSGYGGHDLTLDNAEWVVEKLKCLVFNKAF</sequence>
<dbReference type="EMBL" id="ARZY01000021">
    <property type="protein sequence ID" value="EWH09640.1"/>
    <property type="molecule type" value="Genomic_DNA"/>
</dbReference>
<organism evidence="2 3">
    <name type="scientific">Catenovulum agarivorans DS-2</name>
    <dbReference type="NCBI Taxonomy" id="1328313"/>
    <lineage>
        <taxon>Bacteria</taxon>
        <taxon>Pseudomonadati</taxon>
        <taxon>Pseudomonadota</taxon>
        <taxon>Gammaproteobacteria</taxon>
        <taxon>Alteromonadales</taxon>
        <taxon>Alteromonadaceae</taxon>
        <taxon>Catenovulum</taxon>
    </lineage>
</organism>
<proteinExistence type="predicted"/>
<protein>
    <submittedName>
        <fullName evidence="2">Hydrolase</fullName>
    </submittedName>
</protein>
<accession>W7QWK1</accession>
<evidence type="ECO:0000313" key="2">
    <source>
        <dbReference type="EMBL" id="EWH09640.1"/>
    </source>
</evidence>
<dbReference type="InterPro" id="IPR000073">
    <property type="entry name" value="AB_hydrolase_1"/>
</dbReference>
<keyword evidence="3" id="KW-1185">Reference proteome</keyword>
<gene>
    <name evidence="2" type="ORF">DS2_11748</name>
</gene>
<evidence type="ECO:0000259" key="1">
    <source>
        <dbReference type="Pfam" id="PF12697"/>
    </source>
</evidence>
<dbReference type="InterPro" id="IPR029058">
    <property type="entry name" value="AB_hydrolase_fold"/>
</dbReference>
<keyword evidence="2" id="KW-0378">Hydrolase</keyword>